<evidence type="ECO:0000313" key="3">
    <source>
        <dbReference type="EMBL" id="QOV40128.1"/>
    </source>
</evidence>
<reference evidence="3 4" key="1">
    <citation type="submission" date="2020-10" db="EMBL/GenBank/DDBJ databases">
        <title>Streptomyces ferrugineus complate genome analysis.</title>
        <authorList>
            <person name="Anwar N."/>
        </authorList>
    </citation>
    <scope>NUCLEOTIDE SEQUENCE [LARGE SCALE GENOMIC DNA]</scope>
    <source>
        <strain evidence="3 4">CCTCC AA2014009</strain>
    </source>
</reference>
<feature type="region of interest" description="Disordered" evidence="1">
    <location>
        <begin position="138"/>
        <end position="157"/>
    </location>
</feature>
<dbReference type="AlphaFoldDB" id="A0A7M2SX99"/>
<feature type="transmembrane region" description="Helical" evidence="2">
    <location>
        <begin position="111"/>
        <end position="132"/>
    </location>
</feature>
<feature type="compositionally biased region" description="Polar residues" evidence="1">
    <location>
        <begin position="138"/>
        <end position="153"/>
    </location>
</feature>
<protein>
    <submittedName>
        <fullName evidence="3">Uncharacterized protein</fullName>
    </submittedName>
</protein>
<evidence type="ECO:0000256" key="1">
    <source>
        <dbReference type="SAM" id="MobiDB-lite"/>
    </source>
</evidence>
<evidence type="ECO:0000256" key="2">
    <source>
        <dbReference type="SAM" id="Phobius"/>
    </source>
</evidence>
<dbReference type="EMBL" id="CP063373">
    <property type="protein sequence ID" value="QOV40128.1"/>
    <property type="molecule type" value="Genomic_DNA"/>
</dbReference>
<keyword evidence="4" id="KW-1185">Reference proteome</keyword>
<organism evidence="3 4">
    <name type="scientific">Streptomyces ferrugineus</name>
    <dbReference type="NCBI Taxonomy" id="1413221"/>
    <lineage>
        <taxon>Bacteria</taxon>
        <taxon>Bacillati</taxon>
        <taxon>Actinomycetota</taxon>
        <taxon>Actinomycetes</taxon>
        <taxon>Kitasatosporales</taxon>
        <taxon>Streptomycetaceae</taxon>
        <taxon>Streptomyces</taxon>
    </lineage>
</organism>
<keyword evidence="2" id="KW-0472">Membrane</keyword>
<feature type="compositionally biased region" description="Low complexity" evidence="1">
    <location>
        <begin position="393"/>
        <end position="416"/>
    </location>
</feature>
<evidence type="ECO:0000313" key="4">
    <source>
        <dbReference type="Proteomes" id="UP000594205"/>
    </source>
</evidence>
<dbReference type="RefSeq" id="WP_194048715.1">
    <property type="nucleotide sequence ID" value="NZ_CP063373.1"/>
</dbReference>
<keyword evidence="2" id="KW-0812">Transmembrane</keyword>
<name>A0A7M2SX99_9ACTN</name>
<feature type="compositionally biased region" description="Polar residues" evidence="1">
    <location>
        <begin position="382"/>
        <end position="392"/>
    </location>
</feature>
<gene>
    <name evidence="3" type="ORF">IM697_18030</name>
</gene>
<dbReference type="Proteomes" id="UP000594205">
    <property type="component" value="Chromosome"/>
</dbReference>
<feature type="region of interest" description="Disordered" evidence="1">
    <location>
        <begin position="360"/>
        <end position="527"/>
    </location>
</feature>
<keyword evidence="2" id="KW-1133">Transmembrane helix</keyword>
<dbReference type="KEGG" id="sfeu:IM697_18030"/>
<accession>A0A7M2SX99</accession>
<sequence length="540" mass="56691">MTESQPRVRIHIFTPEDEDEDDLTDLGLVNVGGERLLFLKPQSFDSAVRQVRSALPDLPLEQVERLLREHQEFKDFEELLGTAKSVSPLDITPMLDEPRLPGRLRGRTKRWVIAAALAPALAGSWALGYFSAGSPAGTSASVPDKSPSPSATDASAVRPAAKPFVGPEFMDFSKAGQIDCKPIANLEAECTDADGMVMSSKAAIGPDSTIFTFSYGSEQIGLRIFGDATYAETWARQDGTTELYPNLTRSGRYVLWGTDKKRLSEYTELLQAANASSSTRPHMMRSAAPLPPRLAALTLGTLGLGEGDVATILHSPRSAPLAEPVLLAAQAVLGVQTTVPRFTGGDDIVAIAAGLDRPPVVSPAEHTTDMDPPTVPIVPRGTQPTPIENTEGTQPTTSTPAPAEEPTAEGPQAEQPTSTPAPVESTAPEQSTPPATSAPEPSTPPASDPVEETTAVPEPTAVDETQTDEGSGPVEETPAAPESPALSDEGSALVEETPAPVDLPVDTAAPTEEPSPADPSTGQSVDDLLILDSAWTVATA</sequence>
<proteinExistence type="predicted"/>